<evidence type="ECO:0000256" key="1">
    <source>
        <dbReference type="ARBA" id="ARBA00023122"/>
    </source>
</evidence>
<dbReference type="Pfam" id="PF00571">
    <property type="entry name" value="CBS"/>
    <property type="match status" value="2"/>
</dbReference>
<dbReference type="Proteomes" id="UP000095347">
    <property type="component" value="Unassembled WGS sequence"/>
</dbReference>
<dbReference type="PANTHER" id="PTHR43080:SF2">
    <property type="entry name" value="CBS DOMAIN-CONTAINING PROTEIN"/>
    <property type="match status" value="1"/>
</dbReference>
<dbReference type="PANTHER" id="PTHR43080">
    <property type="entry name" value="CBS DOMAIN-CONTAINING PROTEIN CBSX3, MITOCHONDRIAL"/>
    <property type="match status" value="1"/>
</dbReference>
<comment type="caution">
    <text evidence="4">The sequence shown here is derived from an EMBL/GenBank/DDBJ whole genome shotgun (WGS) entry which is preliminary data.</text>
</comment>
<name>A0A1E5Q641_9PROT</name>
<evidence type="ECO:0000256" key="2">
    <source>
        <dbReference type="PROSITE-ProRule" id="PRU00703"/>
    </source>
</evidence>
<dbReference type="InterPro" id="IPR051257">
    <property type="entry name" value="Diverse_CBS-Domain"/>
</dbReference>
<evidence type="ECO:0000313" key="5">
    <source>
        <dbReference type="Proteomes" id="UP000095347"/>
    </source>
</evidence>
<dbReference type="InterPro" id="IPR000644">
    <property type="entry name" value="CBS_dom"/>
</dbReference>
<dbReference type="SUPFAM" id="SSF54631">
    <property type="entry name" value="CBS-domain pair"/>
    <property type="match status" value="1"/>
</dbReference>
<dbReference type="AlphaFoldDB" id="A0A1E5Q641"/>
<dbReference type="Gene3D" id="3.10.580.10">
    <property type="entry name" value="CBS-domain"/>
    <property type="match status" value="1"/>
</dbReference>
<accession>A0A1E5Q641</accession>
<evidence type="ECO:0000259" key="3">
    <source>
        <dbReference type="PROSITE" id="PS51371"/>
    </source>
</evidence>
<keyword evidence="1 2" id="KW-0129">CBS domain</keyword>
<feature type="domain" description="CBS" evidence="3">
    <location>
        <begin position="10"/>
        <end position="66"/>
    </location>
</feature>
<reference evidence="5" key="1">
    <citation type="submission" date="2016-07" db="EMBL/GenBank/DDBJ databases">
        <authorList>
            <person name="Florea S."/>
            <person name="Webb J.S."/>
            <person name="Jaromczyk J."/>
            <person name="Schardl C.L."/>
        </authorList>
    </citation>
    <scope>NUCLEOTIDE SEQUENCE [LARGE SCALE GENOMIC DNA]</scope>
    <source>
        <strain evidence="5">MV-1</strain>
    </source>
</reference>
<dbReference type="STRING" id="28181.BEN30_12500"/>
<proteinExistence type="predicted"/>
<dbReference type="PROSITE" id="PS51371">
    <property type="entry name" value="CBS"/>
    <property type="match status" value="2"/>
</dbReference>
<dbReference type="SMART" id="SM00116">
    <property type="entry name" value="CBS"/>
    <property type="match status" value="2"/>
</dbReference>
<keyword evidence="5" id="KW-1185">Reference proteome</keyword>
<evidence type="ECO:0000313" key="4">
    <source>
        <dbReference type="EMBL" id="OEJ66208.1"/>
    </source>
</evidence>
<protein>
    <recommendedName>
        <fullName evidence="3">CBS domain-containing protein</fullName>
    </recommendedName>
</protein>
<dbReference type="EMBL" id="MCGG01000036">
    <property type="protein sequence ID" value="OEJ66208.1"/>
    <property type="molecule type" value="Genomic_DNA"/>
</dbReference>
<sequence>MKISDILKQDNSPLVTVTHDTTILTASHRMRVEKIGCVIVSPDGKQPEGIVAVRDIVYNLSEHWGEAPKGDEFAYLNQPVSAIMRSPVKTCTLDQSLRDVLHIMWHFHFLHVPVVDNQGEMCGIVSIDDVIKFSIPEMQLEARVLHERVALSGQRPLE</sequence>
<feature type="domain" description="CBS" evidence="3">
    <location>
        <begin position="84"/>
        <end position="140"/>
    </location>
</feature>
<gene>
    <name evidence="4" type="ORF">BEN30_12500</name>
</gene>
<dbReference type="InterPro" id="IPR046342">
    <property type="entry name" value="CBS_dom_sf"/>
</dbReference>
<organism evidence="4 5">
    <name type="scientific">Magnetovibrio blakemorei</name>
    <dbReference type="NCBI Taxonomy" id="28181"/>
    <lineage>
        <taxon>Bacteria</taxon>
        <taxon>Pseudomonadati</taxon>
        <taxon>Pseudomonadota</taxon>
        <taxon>Alphaproteobacteria</taxon>
        <taxon>Rhodospirillales</taxon>
        <taxon>Magnetovibrionaceae</taxon>
        <taxon>Magnetovibrio</taxon>
    </lineage>
</organism>